<dbReference type="OrthoDB" id="9806163at2"/>
<reference evidence="3 4" key="1">
    <citation type="submission" date="2015-05" db="EMBL/GenBank/DDBJ databases">
        <title>Draft genome sequence of Microvirga vignae strain BR3299, a novel nitrogen fixing bacteria isolated from Brazil semi-aired region.</title>
        <authorList>
            <person name="Zilli J.E."/>
            <person name="Passos S.R."/>
            <person name="Leite J."/>
            <person name="Baldani J.I."/>
            <person name="Xavier G.R."/>
            <person name="Rumjaneck N.G."/>
            <person name="Simoes-Araujo J.L."/>
        </authorList>
    </citation>
    <scope>NUCLEOTIDE SEQUENCE [LARGE SCALE GENOMIC DNA]</scope>
    <source>
        <strain evidence="3 4">BR3299</strain>
    </source>
</reference>
<evidence type="ECO:0000259" key="1">
    <source>
        <dbReference type="Pfam" id="PF21934"/>
    </source>
</evidence>
<proteinExistence type="predicted"/>
<dbReference type="PATRIC" id="fig|1225564.3.peg.3290"/>
<protein>
    <recommendedName>
        <fullName evidence="5">Yop protein translocation protein D periplasmic domain-containing protein</fullName>
    </recommendedName>
</protein>
<organism evidence="3 4">
    <name type="scientific">Microvirga vignae</name>
    <dbReference type="NCBI Taxonomy" id="1225564"/>
    <lineage>
        <taxon>Bacteria</taxon>
        <taxon>Pseudomonadati</taxon>
        <taxon>Pseudomonadota</taxon>
        <taxon>Alphaproteobacteria</taxon>
        <taxon>Hyphomicrobiales</taxon>
        <taxon>Methylobacteriaceae</taxon>
        <taxon>Microvirga</taxon>
    </lineage>
</organism>
<feature type="domain" description="YscD-like Bon-like" evidence="1">
    <location>
        <begin position="173"/>
        <end position="232"/>
    </location>
</feature>
<dbReference type="EMBL" id="LCYG01000031">
    <property type="protein sequence ID" value="KLK92816.1"/>
    <property type="molecule type" value="Genomic_DNA"/>
</dbReference>
<dbReference type="Pfam" id="PF21934">
    <property type="entry name" value="Yop-YscD_ppl_3rd"/>
    <property type="match status" value="1"/>
</dbReference>
<evidence type="ECO:0000313" key="3">
    <source>
        <dbReference type="EMBL" id="KLK92816.1"/>
    </source>
</evidence>
<evidence type="ECO:0000313" key="4">
    <source>
        <dbReference type="Proteomes" id="UP000035489"/>
    </source>
</evidence>
<comment type="caution">
    <text evidence="3">The sequence shown here is derived from an EMBL/GenBank/DDBJ whole genome shotgun (WGS) entry which is preliminary data.</text>
</comment>
<keyword evidence="4" id="KW-1185">Reference proteome</keyword>
<dbReference type="Pfam" id="PF23893">
    <property type="entry name" value="Y4YQ_C"/>
    <property type="match status" value="1"/>
</dbReference>
<name>A0A0H1RDB8_9HYPH</name>
<dbReference type="AlphaFoldDB" id="A0A0H1RDB8"/>
<dbReference type="RefSeq" id="WP_047189334.1">
    <property type="nucleotide sequence ID" value="NZ_LCYG01000031.1"/>
</dbReference>
<gene>
    <name evidence="3" type="ORF">AA309_12385</name>
</gene>
<dbReference type="STRING" id="1225564.AA309_12385"/>
<evidence type="ECO:0008006" key="5">
    <source>
        <dbReference type="Google" id="ProtNLM"/>
    </source>
</evidence>
<sequence>MNEAVSLDFEVLSGVYSGLTGKAADGTSLVGSGLDADIIFVEQGLEPHHLCITLLGNAIEIEALAVGISIEGNRDIGAGERVVVSLPVIVHAGAMSILWSVRDSAEAGSIGMARVPIWARAIVLLGSLGIGTLSTMFLYPASVGVPSADPPPAVKPVRRLTSNHPDDRAAHTAAQVLQEEVDRAGLPTITVGSGPGVVTAEGSVTPALVARWQEVQQWFDHRTNGALTLVNGVAVREEKAPPSIAVEAVWRGTQPYLVVSGQKYFVGAVLNDGWTVDQFQDRRVLLSRNGRLAAIPY</sequence>
<dbReference type="Proteomes" id="UP000035489">
    <property type="component" value="Unassembled WGS sequence"/>
</dbReference>
<feature type="domain" description="YscD/Y4YQ C-terminal" evidence="2">
    <location>
        <begin position="244"/>
        <end position="295"/>
    </location>
</feature>
<evidence type="ECO:0000259" key="2">
    <source>
        <dbReference type="Pfam" id="PF23893"/>
    </source>
</evidence>
<dbReference type="InterPro" id="IPR057770">
    <property type="entry name" value="YscD/Y4YQ_C"/>
</dbReference>
<accession>A0A0H1RDB8</accession>
<dbReference type="InterPro" id="IPR053946">
    <property type="entry name" value="YscD_ppl_3rd"/>
</dbReference>